<feature type="region of interest" description="Disordered" evidence="1">
    <location>
        <begin position="83"/>
        <end position="111"/>
    </location>
</feature>
<accession>A0ABQ9ZR26</accession>
<dbReference type="Proteomes" id="UP001234178">
    <property type="component" value="Unassembled WGS sequence"/>
</dbReference>
<feature type="region of interest" description="Disordered" evidence="1">
    <location>
        <begin position="17"/>
        <end position="55"/>
    </location>
</feature>
<evidence type="ECO:0000256" key="1">
    <source>
        <dbReference type="SAM" id="MobiDB-lite"/>
    </source>
</evidence>
<sequence length="111" mass="12488">MTLLLLQSRLTRRFVSKWPTKSNGEEKEKNRRISETKQERKKKKNFVCSKEKSECGGTKENVQVRLVPADVDGEFTLVGNRRSALNSRAPSPPFPTPPLFLSLEGREGGGT</sequence>
<proteinExistence type="predicted"/>
<comment type="caution">
    <text evidence="2">The sequence shown here is derived from an EMBL/GenBank/DDBJ whole genome shotgun (WGS) entry which is preliminary data.</text>
</comment>
<evidence type="ECO:0000313" key="2">
    <source>
        <dbReference type="EMBL" id="KAK4014904.1"/>
    </source>
</evidence>
<feature type="compositionally biased region" description="Basic and acidic residues" evidence="1">
    <location>
        <begin position="23"/>
        <end position="38"/>
    </location>
</feature>
<keyword evidence="3" id="KW-1185">Reference proteome</keyword>
<protein>
    <submittedName>
        <fullName evidence="2">Uncharacterized protein</fullName>
    </submittedName>
</protein>
<organism evidence="2 3">
    <name type="scientific">Daphnia magna</name>
    <dbReference type="NCBI Taxonomy" id="35525"/>
    <lineage>
        <taxon>Eukaryota</taxon>
        <taxon>Metazoa</taxon>
        <taxon>Ecdysozoa</taxon>
        <taxon>Arthropoda</taxon>
        <taxon>Crustacea</taxon>
        <taxon>Branchiopoda</taxon>
        <taxon>Diplostraca</taxon>
        <taxon>Cladocera</taxon>
        <taxon>Anomopoda</taxon>
        <taxon>Daphniidae</taxon>
        <taxon>Daphnia</taxon>
    </lineage>
</organism>
<name>A0ABQ9ZR26_9CRUS</name>
<dbReference type="EMBL" id="JAOYFB010000004">
    <property type="protein sequence ID" value="KAK4014904.1"/>
    <property type="molecule type" value="Genomic_DNA"/>
</dbReference>
<evidence type="ECO:0000313" key="3">
    <source>
        <dbReference type="Proteomes" id="UP001234178"/>
    </source>
</evidence>
<reference evidence="2 3" key="1">
    <citation type="journal article" date="2023" name="Nucleic Acids Res.">
        <title>The hologenome of Daphnia magna reveals possible DNA methylation and microbiome-mediated evolution of the host genome.</title>
        <authorList>
            <person name="Chaturvedi A."/>
            <person name="Li X."/>
            <person name="Dhandapani V."/>
            <person name="Marshall H."/>
            <person name="Kissane S."/>
            <person name="Cuenca-Cambronero M."/>
            <person name="Asole G."/>
            <person name="Calvet F."/>
            <person name="Ruiz-Romero M."/>
            <person name="Marangio P."/>
            <person name="Guigo R."/>
            <person name="Rago D."/>
            <person name="Mirbahai L."/>
            <person name="Eastwood N."/>
            <person name="Colbourne J.K."/>
            <person name="Zhou J."/>
            <person name="Mallon E."/>
            <person name="Orsini L."/>
        </authorList>
    </citation>
    <scope>NUCLEOTIDE SEQUENCE [LARGE SCALE GENOMIC DNA]</scope>
    <source>
        <strain evidence="2">LRV0_1</strain>
    </source>
</reference>
<gene>
    <name evidence="2" type="ORF">OUZ56_027418</name>
</gene>